<evidence type="ECO:0000313" key="3">
    <source>
        <dbReference type="EMBL" id="KAJ1201669.1"/>
    </source>
</evidence>
<protein>
    <submittedName>
        <fullName evidence="3">Uncharacterized protein</fullName>
    </submittedName>
</protein>
<reference evidence="3" key="1">
    <citation type="journal article" date="2022" name="bioRxiv">
        <title>Sequencing and chromosome-scale assembly of the giantPleurodeles waltlgenome.</title>
        <authorList>
            <person name="Brown T."/>
            <person name="Elewa A."/>
            <person name="Iarovenko S."/>
            <person name="Subramanian E."/>
            <person name="Araus A.J."/>
            <person name="Petzold A."/>
            <person name="Susuki M."/>
            <person name="Suzuki K.-i.T."/>
            <person name="Hayashi T."/>
            <person name="Toyoda A."/>
            <person name="Oliveira C."/>
            <person name="Osipova E."/>
            <person name="Leigh N.D."/>
            <person name="Simon A."/>
            <person name="Yun M.H."/>
        </authorList>
    </citation>
    <scope>NUCLEOTIDE SEQUENCE</scope>
    <source>
        <strain evidence="3">20211129_DDA</strain>
        <tissue evidence="3">Liver</tissue>
    </source>
</reference>
<comment type="caution">
    <text evidence="3">The sequence shown here is derived from an EMBL/GenBank/DDBJ whole genome shotgun (WGS) entry which is preliminary data.</text>
</comment>
<evidence type="ECO:0000313" key="4">
    <source>
        <dbReference type="Proteomes" id="UP001066276"/>
    </source>
</evidence>
<feature type="compositionally biased region" description="Basic and acidic residues" evidence="2">
    <location>
        <begin position="8"/>
        <end position="18"/>
    </location>
</feature>
<dbReference type="EMBL" id="JANPWB010000003">
    <property type="protein sequence ID" value="KAJ1201669.1"/>
    <property type="molecule type" value="Genomic_DNA"/>
</dbReference>
<dbReference type="AlphaFoldDB" id="A0AAV7VNM2"/>
<gene>
    <name evidence="3" type="ORF">NDU88_005475</name>
</gene>
<dbReference type="Proteomes" id="UP001066276">
    <property type="component" value="Chromosome 2_1"/>
</dbReference>
<organism evidence="3 4">
    <name type="scientific">Pleurodeles waltl</name>
    <name type="common">Iberian ribbed newt</name>
    <dbReference type="NCBI Taxonomy" id="8319"/>
    <lineage>
        <taxon>Eukaryota</taxon>
        <taxon>Metazoa</taxon>
        <taxon>Chordata</taxon>
        <taxon>Craniata</taxon>
        <taxon>Vertebrata</taxon>
        <taxon>Euteleostomi</taxon>
        <taxon>Amphibia</taxon>
        <taxon>Batrachia</taxon>
        <taxon>Caudata</taxon>
        <taxon>Salamandroidea</taxon>
        <taxon>Salamandridae</taxon>
        <taxon>Pleurodelinae</taxon>
        <taxon>Pleurodeles</taxon>
    </lineage>
</organism>
<sequence length="101" mass="11572">MVMVAARSKNDRSVKEMLTRPSTGKAEANLSTPEKPRRAVMDEYGEGPFTRAFLEGLFTSLREDLQALKRDLLQDLKEVRRELEEVGERVATLEEHESSRH</sequence>
<feature type="region of interest" description="Disordered" evidence="2">
    <location>
        <begin position="1"/>
        <end position="36"/>
    </location>
</feature>
<proteinExistence type="predicted"/>
<accession>A0AAV7VNM2</accession>
<evidence type="ECO:0000256" key="2">
    <source>
        <dbReference type="SAM" id="MobiDB-lite"/>
    </source>
</evidence>
<evidence type="ECO:0000256" key="1">
    <source>
        <dbReference type="SAM" id="Coils"/>
    </source>
</evidence>
<feature type="coiled-coil region" evidence="1">
    <location>
        <begin position="62"/>
        <end position="96"/>
    </location>
</feature>
<keyword evidence="4" id="KW-1185">Reference proteome</keyword>
<name>A0AAV7VNM2_PLEWA</name>
<keyword evidence="1" id="KW-0175">Coiled coil</keyword>